<name>A0A4U5URC9_COLLU</name>
<dbReference type="Gene3D" id="2.60.40.150">
    <property type="entry name" value="C2 domain"/>
    <property type="match status" value="1"/>
</dbReference>
<dbReference type="InterPro" id="IPR035892">
    <property type="entry name" value="C2_domain_sf"/>
</dbReference>
<dbReference type="SUPFAM" id="SSF49562">
    <property type="entry name" value="C2 domain (Calcium/lipid-binding domain, CaLB)"/>
    <property type="match status" value="1"/>
</dbReference>
<evidence type="ECO:0000313" key="2">
    <source>
        <dbReference type="Proteomes" id="UP000298787"/>
    </source>
</evidence>
<dbReference type="PANTHER" id="PTHR10857:SF112">
    <property type="entry name" value="COPINE-9"/>
    <property type="match status" value="1"/>
</dbReference>
<dbReference type="Proteomes" id="UP000298787">
    <property type="component" value="Chromosome 10"/>
</dbReference>
<dbReference type="STRING" id="240159.A0A4U5URC9"/>
<dbReference type="AlphaFoldDB" id="A0A4U5URC9"/>
<keyword evidence="2" id="KW-1185">Reference proteome</keyword>
<accession>A0A4U5URC9</accession>
<dbReference type="EMBL" id="CM014087">
    <property type="protein sequence ID" value="TKS77061.1"/>
    <property type="molecule type" value="Genomic_DNA"/>
</dbReference>
<evidence type="ECO:0000313" key="1">
    <source>
        <dbReference type="EMBL" id="TKS77061.1"/>
    </source>
</evidence>
<reference evidence="1 2" key="1">
    <citation type="submission" date="2019-01" db="EMBL/GenBank/DDBJ databases">
        <title>Genome Assembly of Collichthys lucidus.</title>
        <authorList>
            <person name="Cai M."/>
            <person name="Xiao S."/>
        </authorList>
    </citation>
    <scope>NUCLEOTIDE SEQUENCE [LARGE SCALE GENOMIC DNA]</scope>
    <source>
        <strain evidence="1">JT15FE1705JMU</strain>
        <tissue evidence="1">Muscle</tissue>
    </source>
</reference>
<dbReference type="PANTHER" id="PTHR10857">
    <property type="entry name" value="COPINE"/>
    <property type="match status" value="1"/>
</dbReference>
<dbReference type="GO" id="GO:0005886">
    <property type="term" value="C:plasma membrane"/>
    <property type="evidence" value="ECO:0007669"/>
    <property type="project" value="TreeGrafter"/>
</dbReference>
<protein>
    <submittedName>
        <fullName evidence="1">Copine-8</fullName>
    </submittedName>
</protein>
<dbReference type="GO" id="GO:0005544">
    <property type="term" value="F:calcium-dependent phospholipid binding"/>
    <property type="evidence" value="ECO:0007669"/>
    <property type="project" value="InterPro"/>
</dbReference>
<sequence length="506" mass="56994">MHIPVSVPPFKRRQWSSYMPYLRGITFHEAGNQPGSSDTADTDVALMRISLSPLSGFGTVTLQPWGSTKEGKCGFNRPDSLNFIRANVQTSQYAEADGARLDTKSNPRPIINTSHERLYGRVVFAGCGNQRMEGAYEYDPPLISSQTIIMAAPAMEVSKKLCLITCCKNQNNTHFVVKSKHFDIISFGRTEVIDNTRNPDFVRKFVLDFFFEEKQNLRFDVYNVDSRSCNISKHLFYVVVCFVFCELVVNCKICCSMKMQIECFFHYEALLYAQRDPYKNNQSVKEHLNNAAPLQLPELDLDGLMHAYIKGLSGPDLLYSWRNHRLHRGTAGEAPIGIDSCLDLLIDQTQQSPGGEAKEDEGRNGDKGGVERELLQVEEEDLQMLSYAVAIHHNADRQERKQGIPPVRPTLSVLELMQRSSESSGSRLFSTATSALHTLAAVPREYLREKEQSPAIWRGGSDLIWLALQRQAPRQKTSSAPAALLLENVKPYQPKYLIRDPAANVI</sequence>
<dbReference type="InterPro" id="IPR045052">
    <property type="entry name" value="Copine"/>
</dbReference>
<dbReference type="GO" id="GO:0071277">
    <property type="term" value="P:cellular response to calcium ion"/>
    <property type="evidence" value="ECO:0007669"/>
    <property type="project" value="TreeGrafter"/>
</dbReference>
<gene>
    <name evidence="1" type="ORF">D9C73_011152</name>
</gene>
<organism evidence="1 2">
    <name type="scientific">Collichthys lucidus</name>
    <name type="common">Big head croaker</name>
    <name type="synonym">Sciaena lucida</name>
    <dbReference type="NCBI Taxonomy" id="240159"/>
    <lineage>
        <taxon>Eukaryota</taxon>
        <taxon>Metazoa</taxon>
        <taxon>Chordata</taxon>
        <taxon>Craniata</taxon>
        <taxon>Vertebrata</taxon>
        <taxon>Euteleostomi</taxon>
        <taxon>Actinopterygii</taxon>
        <taxon>Neopterygii</taxon>
        <taxon>Teleostei</taxon>
        <taxon>Neoteleostei</taxon>
        <taxon>Acanthomorphata</taxon>
        <taxon>Eupercaria</taxon>
        <taxon>Sciaenidae</taxon>
        <taxon>Collichthys</taxon>
    </lineage>
</organism>
<proteinExistence type="predicted"/>